<gene>
    <name evidence="2" type="ORF">Tci_927322</name>
</gene>
<proteinExistence type="predicted"/>
<organism evidence="2">
    <name type="scientific">Tanacetum cinerariifolium</name>
    <name type="common">Dalmatian daisy</name>
    <name type="synonym">Chrysanthemum cinerariifolium</name>
    <dbReference type="NCBI Taxonomy" id="118510"/>
    <lineage>
        <taxon>Eukaryota</taxon>
        <taxon>Viridiplantae</taxon>
        <taxon>Streptophyta</taxon>
        <taxon>Embryophyta</taxon>
        <taxon>Tracheophyta</taxon>
        <taxon>Spermatophyta</taxon>
        <taxon>Magnoliopsida</taxon>
        <taxon>eudicotyledons</taxon>
        <taxon>Gunneridae</taxon>
        <taxon>Pentapetalae</taxon>
        <taxon>asterids</taxon>
        <taxon>campanulids</taxon>
        <taxon>Asterales</taxon>
        <taxon>Asteraceae</taxon>
        <taxon>Asteroideae</taxon>
        <taxon>Anthemideae</taxon>
        <taxon>Anthemidinae</taxon>
        <taxon>Tanacetum</taxon>
    </lineage>
</organism>
<comment type="caution">
    <text evidence="2">The sequence shown here is derived from an EMBL/GenBank/DDBJ whole genome shotgun (WGS) entry which is preliminary data.</text>
</comment>
<dbReference type="EMBL" id="BKCJ011816900">
    <property type="protein sequence ID" value="GFD55353.1"/>
    <property type="molecule type" value="Genomic_DNA"/>
</dbReference>
<protein>
    <submittedName>
        <fullName evidence="2">Uncharacterized protein</fullName>
    </submittedName>
</protein>
<evidence type="ECO:0000313" key="2">
    <source>
        <dbReference type="EMBL" id="GFD55353.1"/>
    </source>
</evidence>
<feature type="region of interest" description="Disordered" evidence="1">
    <location>
        <begin position="37"/>
        <end position="63"/>
    </location>
</feature>
<sequence length="63" mass="6727">MIAVVATRAREVGRRVLTDFSCADVTCSAVYSRPRAAGARCRPSPGNHRSLTRRSAAIHSAAD</sequence>
<name>A0A699X887_TANCI</name>
<evidence type="ECO:0000256" key="1">
    <source>
        <dbReference type="SAM" id="MobiDB-lite"/>
    </source>
</evidence>
<dbReference type="AlphaFoldDB" id="A0A699X887"/>
<feature type="non-terminal residue" evidence="2">
    <location>
        <position position="63"/>
    </location>
</feature>
<reference evidence="2" key="1">
    <citation type="journal article" date="2019" name="Sci. Rep.">
        <title>Draft genome of Tanacetum cinerariifolium, the natural source of mosquito coil.</title>
        <authorList>
            <person name="Yamashiro T."/>
            <person name="Shiraishi A."/>
            <person name="Satake H."/>
            <person name="Nakayama K."/>
        </authorList>
    </citation>
    <scope>NUCLEOTIDE SEQUENCE</scope>
</reference>
<accession>A0A699X887</accession>